<dbReference type="Proteomes" id="UP000018849">
    <property type="component" value="Unassembled WGS sequence"/>
</dbReference>
<dbReference type="InterPro" id="IPR031321">
    <property type="entry name" value="UCP012641"/>
</dbReference>
<organism evidence="1 2">
    <name type="scientific">Pseudomonas syringae pv. actinidiae ICMP 19096</name>
    <dbReference type="NCBI Taxonomy" id="1194405"/>
    <lineage>
        <taxon>Bacteria</taxon>
        <taxon>Pseudomonadati</taxon>
        <taxon>Pseudomonadota</taxon>
        <taxon>Gammaproteobacteria</taxon>
        <taxon>Pseudomonadales</taxon>
        <taxon>Pseudomonadaceae</taxon>
        <taxon>Pseudomonas</taxon>
        <taxon>Pseudomonas syringae</taxon>
    </lineage>
</organism>
<comment type="caution">
    <text evidence="1">The sequence shown here is derived from an EMBL/GenBank/DDBJ whole genome shotgun (WGS) entry which is preliminary data.</text>
</comment>
<name>A0A656K0P5_PSESF</name>
<sequence>RWQDGCRNLFGDERASYADALDHHYQNGAPDNWQESFVSAYATMHPWEDWAETWAHYLHMMDAVDTALGFGMSARDMELDYQPFPLEVLYDPQHPGGPAFLSFVNAWIELASMLNELSRSMGQPDFYPFVLPPAVIAKLHFIHLVIQDAGGKADEVLLAQ</sequence>
<gene>
    <name evidence="1" type="ORF">A245_10001</name>
</gene>
<accession>A0A656K0P5</accession>
<reference evidence="1 2" key="1">
    <citation type="journal article" date="2013" name="PLoS Pathog.">
        <title>Genomic analysis of the Kiwifruit pathogen Pseudomonas syringae pv. actinidiae provides insight into the origins of an emergent plant disease.</title>
        <authorList>
            <person name="McCann H.C."/>
            <person name="Rikkerink E.H."/>
            <person name="Bertels F."/>
            <person name="Fiers M."/>
            <person name="Lu A."/>
            <person name="Rees-George J."/>
            <person name="Andersen M.T."/>
            <person name="Gleave A.P."/>
            <person name="Haubold B."/>
            <person name="Wohlers M.W."/>
            <person name="Guttman D.S."/>
            <person name="Wang P.W."/>
            <person name="Straub C."/>
            <person name="Vanneste J.L."/>
            <person name="Rainey P.B."/>
            <person name="Templeton M.D."/>
        </authorList>
    </citation>
    <scope>NUCLEOTIDE SEQUENCE [LARGE SCALE GENOMIC DNA]</scope>
    <source>
        <strain evidence="1 2">ICMP 19096</strain>
    </source>
</reference>
<evidence type="ECO:0000313" key="2">
    <source>
        <dbReference type="Proteomes" id="UP000018849"/>
    </source>
</evidence>
<feature type="non-terminal residue" evidence="1">
    <location>
        <position position="1"/>
    </location>
</feature>
<dbReference type="EMBL" id="AOKF01000836">
    <property type="protein sequence ID" value="EPN64561.1"/>
    <property type="molecule type" value="Genomic_DNA"/>
</dbReference>
<protein>
    <submittedName>
        <fullName evidence="1">Uncharacterized protein</fullName>
    </submittedName>
</protein>
<proteinExistence type="predicted"/>
<dbReference type="AlphaFoldDB" id="A0A656K0P5"/>
<evidence type="ECO:0000313" key="1">
    <source>
        <dbReference type="EMBL" id="EPN64561.1"/>
    </source>
</evidence>
<dbReference type="Pfam" id="PF15887">
    <property type="entry name" value="Peptidase_Mx"/>
    <property type="match status" value="1"/>
</dbReference>